<dbReference type="GO" id="GO:0000049">
    <property type="term" value="F:tRNA binding"/>
    <property type="evidence" value="ECO:0007669"/>
    <property type="project" value="UniProtKB-UniRule"/>
</dbReference>
<dbReference type="GO" id="GO:0001682">
    <property type="term" value="P:tRNA 5'-leader removal"/>
    <property type="evidence" value="ECO:0007669"/>
    <property type="project" value="UniProtKB-UniRule"/>
</dbReference>
<evidence type="ECO:0000256" key="2">
    <source>
        <dbReference type="ARBA" id="ARBA00022694"/>
    </source>
</evidence>
<keyword evidence="5 7" id="KW-0378">Hydrolase</keyword>
<organism evidence="9 10">
    <name type="scientific">Brevundimonas diminuta 3F5N</name>
    <dbReference type="NCBI Taxonomy" id="1255603"/>
    <lineage>
        <taxon>Bacteria</taxon>
        <taxon>Pseudomonadati</taxon>
        <taxon>Pseudomonadota</taxon>
        <taxon>Alphaproteobacteria</taxon>
        <taxon>Caulobacterales</taxon>
        <taxon>Caulobacteraceae</taxon>
        <taxon>Brevundimonas</taxon>
    </lineage>
</organism>
<accession>A0A1R4FXK3</accession>
<dbReference type="InterPro" id="IPR020568">
    <property type="entry name" value="Ribosomal_Su5_D2-typ_SF"/>
</dbReference>
<proteinExistence type="inferred from homology"/>
<sequence length="137" mass="15172">MTDLMKIDRLLRRPQFLAAAKGVSQARGAVVVQQLDRADGDPTLRLGFTATRKIGGAVVRNRAKRRLREAARLLAPLHGRAGCDYVFIARMGTADRDWDRLLDDVKSALTRLANPRAAPTDGPAGWCGWRPAWRLRG</sequence>
<dbReference type="Pfam" id="PF00825">
    <property type="entry name" value="Ribonuclease_P"/>
    <property type="match status" value="1"/>
</dbReference>
<dbReference type="GO" id="GO:0042781">
    <property type="term" value="F:3'-tRNA processing endoribonuclease activity"/>
    <property type="evidence" value="ECO:0007669"/>
    <property type="project" value="TreeGrafter"/>
</dbReference>
<dbReference type="GO" id="GO:0004526">
    <property type="term" value="F:ribonuclease P activity"/>
    <property type="evidence" value="ECO:0007669"/>
    <property type="project" value="UniProtKB-UniRule"/>
</dbReference>
<name>A0A1R4FXK3_BREDI</name>
<keyword evidence="4 7" id="KW-0255">Endonuclease</keyword>
<dbReference type="OrthoDB" id="9810867at2"/>
<protein>
    <recommendedName>
        <fullName evidence="7 8">Ribonuclease P protein component</fullName>
        <shortName evidence="7">RNase P protein</shortName>
        <shortName evidence="7">RNaseP protein</shortName>
        <ecNumber evidence="7 8">3.1.26.5</ecNumber>
    </recommendedName>
    <alternativeName>
        <fullName evidence="7">Protein C5</fullName>
    </alternativeName>
</protein>
<dbReference type="InterPro" id="IPR000100">
    <property type="entry name" value="RNase_P"/>
</dbReference>
<comment type="catalytic activity">
    <reaction evidence="7">
        <text>Endonucleolytic cleavage of RNA, removing 5'-extranucleotides from tRNA precursor.</text>
        <dbReference type="EC" id="3.1.26.5"/>
    </reaction>
</comment>
<evidence type="ECO:0000256" key="3">
    <source>
        <dbReference type="ARBA" id="ARBA00022722"/>
    </source>
</evidence>
<evidence type="ECO:0000256" key="5">
    <source>
        <dbReference type="ARBA" id="ARBA00022801"/>
    </source>
</evidence>
<evidence type="ECO:0000256" key="8">
    <source>
        <dbReference type="NCBIfam" id="TIGR00188"/>
    </source>
</evidence>
<dbReference type="HAMAP" id="MF_00227">
    <property type="entry name" value="RNase_P"/>
    <property type="match status" value="1"/>
</dbReference>
<keyword evidence="3 7" id="KW-0540">Nuclease</keyword>
<dbReference type="PROSITE" id="PS00648">
    <property type="entry name" value="RIBONUCLEASE_P"/>
    <property type="match status" value="1"/>
</dbReference>
<evidence type="ECO:0000256" key="6">
    <source>
        <dbReference type="ARBA" id="ARBA00022884"/>
    </source>
</evidence>
<dbReference type="EMBL" id="FUIE01000042">
    <property type="protein sequence ID" value="SJM60720.1"/>
    <property type="molecule type" value="Genomic_DNA"/>
</dbReference>
<keyword evidence="2 7" id="KW-0819">tRNA processing</keyword>
<dbReference type="EC" id="3.1.26.5" evidence="7 8"/>
<dbReference type="InterPro" id="IPR014721">
    <property type="entry name" value="Ribsml_uS5_D2-typ_fold_subgr"/>
</dbReference>
<dbReference type="RefSeq" id="WP_087140418.1">
    <property type="nucleotide sequence ID" value="NZ_FUIE01000042.1"/>
</dbReference>
<dbReference type="Proteomes" id="UP000195766">
    <property type="component" value="Unassembled WGS sequence"/>
</dbReference>
<comment type="function">
    <text evidence="1 7">RNaseP catalyzes the removal of the 5'-leader sequence from pre-tRNA to produce the mature 5'-terminus. It can also cleave other RNA substrates such as 4.5S RNA. The protein component plays an auxiliary but essential role in vivo by binding to the 5'-leader sequence and broadening the substrate specificity of the ribozyme.</text>
</comment>
<evidence type="ECO:0000256" key="1">
    <source>
        <dbReference type="ARBA" id="ARBA00002663"/>
    </source>
</evidence>
<comment type="similarity">
    <text evidence="7">Belongs to the RnpA family.</text>
</comment>
<keyword evidence="6 7" id="KW-0694">RNA-binding</keyword>
<dbReference type="PANTHER" id="PTHR33992:SF1">
    <property type="entry name" value="RIBONUCLEASE P PROTEIN COMPONENT"/>
    <property type="match status" value="1"/>
</dbReference>
<dbReference type="PANTHER" id="PTHR33992">
    <property type="entry name" value="RIBONUCLEASE P PROTEIN COMPONENT"/>
    <property type="match status" value="1"/>
</dbReference>
<dbReference type="InterPro" id="IPR020539">
    <property type="entry name" value="RNase_P_CS"/>
</dbReference>
<dbReference type="SUPFAM" id="SSF54211">
    <property type="entry name" value="Ribosomal protein S5 domain 2-like"/>
    <property type="match status" value="1"/>
</dbReference>
<comment type="subunit">
    <text evidence="7">Consists of a catalytic RNA component (M1 or rnpB) and a protein subunit.</text>
</comment>
<dbReference type="NCBIfam" id="TIGR00188">
    <property type="entry name" value="rnpA"/>
    <property type="match status" value="1"/>
</dbReference>
<evidence type="ECO:0000313" key="10">
    <source>
        <dbReference type="Proteomes" id="UP000195766"/>
    </source>
</evidence>
<gene>
    <name evidence="7" type="primary">rnpA</name>
    <name evidence="9" type="ORF">FM111_07775</name>
</gene>
<evidence type="ECO:0000256" key="4">
    <source>
        <dbReference type="ARBA" id="ARBA00022759"/>
    </source>
</evidence>
<evidence type="ECO:0000256" key="7">
    <source>
        <dbReference type="HAMAP-Rule" id="MF_00227"/>
    </source>
</evidence>
<dbReference type="GO" id="GO:0030677">
    <property type="term" value="C:ribonuclease P complex"/>
    <property type="evidence" value="ECO:0007669"/>
    <property type="project" value="TreeGrafter"/>
</dbReference>
<dbReference type="AlphaFoldDB" id="A0A1R4FXK3"/>
<reference evidence="9 10" key="1">
    <citation type="submission" date="2017-02" db="EMBL/GenBank/DDBJ databases">
        <authorList>
            <person name="Peterson S.W."/>
        </authorList>
    </citation>
    <scope>NUCLEOTIDE SEQUENCE [LARGE SCALE GENOMIC DNA]</scope>
    <source>
        <strain evidence="9 10">3F5N</strain>
    </source>
</reference>
<evidence type="ECO:0000313" key="9">
    <source>
        <dbReference type="EMBL" id="SJM60720.1"/>
    </source>
</evidence>
<dbReference type="Gene3D" id="3.30.230.10">
    <property type="match status" value="1"/>
</dbReference>